<evidence type="ECO:0008006" key="4">
    <source>
        <dbReference type="Google" id="ProtNLM"/>
    </source>
</evidence>
<name>A0ABD1KKB2_9TELE</name>
<evidence type="ECO:0000256" key="1">
    <source>
        <dbReference type="SAM" id="MobiDB-lite"/>
    </source>
</evidence>
<dbReference type="InterPro" id="IPR029359">
    <property type="entry name" value="FAM181"/>
</dbReference>
<dbReference type="EMBL" id="JBHFQA010000005">
    <property type="protein sequence ID" value="KAL2099441.1"/>
    <property type="molecule type" value="Genomic_DNA"/>
</dbReference>
<feature type="compositionally biased region" description="Polar residues" evidence="1">
    <location>
        <begin position="160"/>
        <end position="176"/>
    </location>
</feature>
<sequence length="263" mass="29170">MANTDSEVRTLLNFVNLASSDIKAALDKSAPCRRSVDHRKYLQKQLKRFSKRYSKLPRCRSYRAPELGMTISEDNSPYPLDGIHQSNLRGKKEATSDLHQNASYCKHGDKNLQVPMRKRQLPASFWKEPSSSQQSFTSSLHTVAKRTDSIGAILPAPDGGSNNAKSLRTQNESVGSTPRKIDLSYRNGHFCGCYSLQYHGHVLQRHLIIPRTGFLNAGAVSSTAIDPHISPNRLEYHAGHVVVKPIPTKPAISSSVLSMFGFA</sequence>
<dbReference type="Pfam" id="PF15238">
    <property type="entry name" value="TEADIR3"/>
    <property type="match status" value="1"/>
</dbReference>
<dbReference type="InterPro" id="IPR053819">
    <property type="entry name" value="TEADIR3_omega_loop"/>
</dbReference>
<protein>
    <recommendedName>
        <fullName evidence="4">Protein FAM181A</fullName>
    </recommendedName>
</protein>
<evidence type="ECO:0000313" key="3">
    <source>
        <dbReference type="Proteomes" id="UP001591681"/>
    </source>
</evidence>
<accession>A0ABD1KKB2</accession>
<keyword evidence="3" id="KW-1185">Reference proteome</keyword>
<feature type="region of interest" description="Disordered" evidence="1">
    <location>
        <begin position="153"/>
        <end position="178"/>
    </location>
</feature>
<dbReference type="AlphaFoldDB" id="A0ABD1KKB2"/>
<dbReference type="Proteomes" id="UP001591681">
    <property type="component" value="Unassembled WGS sequence"/>
</dbReference>
<comment type="caution">
    <text evidence="2">The sequence shown here is derived from an EMBL/GenBank/DDBJ whole genome shotgun (WGS) entry which is preliminary data.</text>
</comment>
<dbReference type="PANTHER" id="PTHR33766">
    <property type="entry name" value="PROTEIN FAM181B"/>
    <property type="match status" value="1"/>
</dbReference>
<dbReference type="PANTHER" id="PTHR33766:SF1">
    <property type="entry name" value="PROTEIN FAM181A"/>
    <property type="match status" value="1"/>
</dbReference>
<gene>
    <name evidence="2" type="ORF">ACEWY4_005921</name>
</gene>
<reference evidence="2 3" key="1">
    <citation type="submission" date="2024-09" db="EMBL/GenBank/DDBJ databases">
        <title>A chromosome-level genome assembly of Gray's grenadier anchovy, Coilia grayii.</title>
        <authorList>
            <person name="Fu Z."/>
        </authorList>
    </citation>
    <scope>NUCLEOTIDE SEQUENCE [LARGE SCALE GENOMIC DNA]</scope>
    <source>
        <strain evidence="2">G4</strain>
        <tissue evidence="2">Muscle</tissue>
    </source>
</reference>
<organism evidence="2 3">
    <name type="scientific">Coilia grayii</name>
    <name type="common">Gray's grenadier anchovy</name>
    <dbReference type="NCBI Taxonomy" id="363190"/>
    <lineage>
        <taxon>Eukaryota</taxon>
        <taxon>Metazoa</taxon>
        <taxon>Chordata</taxon>
        <taxon>Craniata</taxon>
        <taxon>Vertebrata</taxon>
        <taxon>Euteleostomi</taxon>
        <taxon>Actinopterygii</taxon>
        <taxon>Neopterygii</taxon>
        <taxon>Teleostei</taxon>
        <taxon>Clupei</taxon>
        <taxon>Clupeiformes</taxon>
        <taxon>Clupeoidei</taxon>
        <taxon>Engraulidae</taxon>
        <taxon>Coilinae</taxon>
        <taxon>Coilia</taxon>
    </lineage>
</organism>
<proteinExistence type="predicted"/>
<evidence type="ECO:0000313" key="2">
    <source>
        <dbReference type="EMBL" id="KAL2099441.1"/>
    </source>
</evidence>